<proteinExistence type="predicted"/>
<organism evidence="2 3">
    <name type="scientific">Rhodocyclus tenuis</name>
    <name type="common">Rhodospirillum tenue</name>
    <dbReference type="NCBI Taxonomy" id="1066"/>
    <lineage>
        <taxon>Bacteria</taxon>
        <taxon>Pseudomonadati</taxon>
        <taxon>Pseudomonadota</taxon>
        <taxon>Betaproteobacteria</taxon>
        <taxon>Rhodocyclales</taxon>
        <taxon>Rhodocyclaceae</taxon>
        <taxon>Rhodocyclus</taxon>
    </lineage>
</organism>
<dbReference type="RefSeq" id="WP_221227670.1">
    <property type="nucleotide sequence ID" value="NZ_JACIGE010000003.1"/>
</dbReference>
<dbReference type="InterPro" id="IPR000182">
    <property type="entry name" value="GNAT_dom"/>
</dbReference>
<dbReference type="SUPFAM" id="SSF55729">
    <property type="entry name" value="Acyl-CoA N-acyltransferases (Nat)"/>
    <property type="match status" value="1"/>
</dbReference>
<protein>
    <submittedName>
        <fullName evidence="2">GNAT superfamily N-acetyltransferase</fullName>
    </submittedName>
</protein>
<dbReference type="Proteomes" id="UP000587070">
    <property type="component" value="Unassembled WGS sequence"/>
</dbReference>
<dbReference type="PROSITE" id="PS51186">
    <property type="entry name" value="GNAT"/>
    <property type="match status" value="1"/>
</dbReference>
<comment type="caution">
    <text evidence="2">The sequence shown here is derived from an EMBL/GenBank/DDBJ whole genome shotgun (WGS) entry which is preliminary data.</text>
</comment>
<keyword evidence="3" id="KW-1185">Reference proteome</keyword>
<dbReference type="GO" id="GO:0016747">
    <property type="term" value="F:acyltransferase activity, transferring groups other than amino-acyl groups"/>
    <property type="evidence" value="ECO:0007669"/>
    <property type="project" value="InterPro"/>
</dbReference>
<sequence>MSEAPLPISLRVMTAVDIDGVVAVQRLCYPPAMNEPAAIIRSRLATAPAFAWVAASDAGICAYLVGYPSLLGKVTALGGGFVVPAAPDCLYLHDLAVAPRALGRGVAGALLRLARDAASAAGFSRAALVSVQDSLAFWQKQGFSAGPALTPQQRVNLASYPPPAFYLSCRID</sequence>
<dbReference type="AlphaFoldDB" id="A0A840GEF6"/>
<evidence type="ECO:0000313" key="2">
    <source>
        <dbReference type="EMBL" id="MBB4246942.1"/>
    </source>
</evidence>
<evidence type="ECO:0000313" key="3">
    <source>
        <dbReference type="Proteomes" id="UP000587070"/>
    </source>
</evidence>
<dbReference type="Pfam" id="PF00583">
    <property type="entry name" value="Acetyltransf_1"/>
    <property type="match status" value="1"/>
</dbReference>
<accession>A0A840GEF6</accession>
<dbReference type="CDD" id="cd04301">
    <property type="entry name" value="NAT_SF"/>
    <property type="match status" value="1"/>
</dbReference>
<dbReference type="InterPro" id="IPR016181">
    <property type="entry name" value="Acyl_CoA_acyltransferase"/>
</dbReference>
<dbReference type="Gene3D" id="3.40.630.30">
    <property type="match status" value="1"/>
</dbReference>
<reference evidence="2 3" key="1">
    <citation type="submission" date="2020-08" db="EMBL/GenBank/DDBJ databases">
        <title>Genome sequencing of Purple Non-Sulfur Bacteria from various extreme environments.</title>
        <authorList>
            <person name="Mayer M."/>
        </authorList>
    </citation>
    <scope>NUCLEOTIDE SEQUENCE [LARGE SCALE GENOMIC DNA]</scope>
    <source>
        <strain evidence="2 3">2761</strain>
    </source>
</reference>
<evidence type="ECO:0000259" key="1">
    <source>
        <dbReference type="PROSITE" id="PS51186"/>
    </source>
</evidence>
<feature type="domain" description="N-acetyltransferase" evidence="1">
    <location>
        <begin position="8"/>
        <end position="172"/>
    </location>
</feature>
<dbReference type="EMBL" id="JACIGE010000003">
    <property type="protein sequence ID" value="MBB4246942.1"/>
    <property type="molecule type" value="Genomic_DNA"/>
</dbReference>
<name>A0A840GEF6_RHOTE</name>
<gene>
    <name evidence="2" type="ORF">GGD90_001305</name>
</gene>
<keyword evidence="2" id="KW-0808">Transferase</keyword>